<dbReference type="InterPro" id="IPR052022">
    <property type="entry name" value="26kDa_periplasmic_antigen"/>
</dbReference>
<keyword evidence="3" id="KW-1185">Reference proteome</keyword>
<keyword evidence="1" id="KW-0732">Signal</keyword>
<dbReference type="PATRIC" id="fig|946077.3.peg.2348"/>
<accession>I0W6Z0</accession>
<evidence type="ECO:0008006" key="4">
    <source>
        <dbReference type="Google" id="ProtNLM"/>
    </source>
</evidence>
<sequence length="226" mass="24873">MKNILLLFAMASTIASAQTSTIQPTVSVSGEGIVSIVPDRVTVTVRVEHQGKTAEEVKSLNDKAVDGVIKFLKGQKIDARDYKTQHVNLSKNYDYQKKEYYYAANQTLTVLLKDIRKYDAIMQGLLNSGINRIDNVQFGSSQMAVYESQARKKAMEDALSKAKEYSEVLGQTIGKAISISEFAQSTSPYPVLRTMAMKAESADVVETLAAGEMEVSAKVNVVFELK</sequence>
<dbReference type="PANTHER" id="PTHR34387:SF1">
    <property type="entry name" value="PERIPLASMIC IMMUNOGENIC PROTEIN"/>
    <property type="match status" value="1"/>
</dbReference>
<dbReference type="InterPro" id="IPR007497">
    <property type="entry name" value="SIMPL/DUF541"/>
</dbReference>
<dbReference type="EMBL" id="AJJU01000037">
    <property type="protein sequence ID" value="EID72156.1"/>
    <property type="molecule type" value="Genomic_DNA"/>
</dbReference>
<evidence type="ECO:0000313" key="2">
    <source>
        <dbReference type="EMBL" id="EID72156.1"/>
    </source>
</evidence>
<dbReference type="Gene3D" id="3.30.110.170">
    <property type="entry name" value="Protein of unknown function (DUF541), domain 1"/>
    <property type="match status" value="1"/>
</dbReference>
<dbReference type="Proteomes" id="UP000005938">
    <property type="component" value="Unassembled WGS sequence"/>
</dbReference>
<dbReference type="RefSeq" id="WP_008240867.1">
    <property type="nucleotide sequence ID" value="NZ_AJJU01000037.1"/>
</dbReference>
<dbReference type="GO" id="GO:0006974">
    <property type="term" value="P:DNA damage response"/>
    <property type="evidence" value="ECO:0007669"/>
    <property type="project" value="TreeGrafter"/>
</dbReference>
<proteinExistence type="predicted"/>
<evidence type="ECO:0000313" key="3">
    <source>
        <dbReference type="Proteomes" id="UP000005938"/>
    </source>
</evidence>
<feature type="chain" id="PRO_5003635956" description="DUF541 domain-containing protein" evidence="1">
    <location>
        <begin position="18"/>
        <end position="226"/>
    </location>
</feature>
<gene>
    <name evidence="2" type="ORF">W5A_11651</name>
</gene>
<dbReference type="PANTHER" id="PTHR34387">
    <property type="entry name" value="SLR1258 PROTEIN"/>
    <property type="match status" value="1"/>
</dbReference>
<dbReference type="STRING" id="946077.W5A_11651"/>
<comment type="caution">
    <text evidence="2">The sequence shown here is derived from an EMBL/GenBank/DDBJ whole genome shotgun (WGS) entry which is preliminary data.</text>
</comment>
<reference evidence="2 3" key="1">
    <citation type="journal article" date="2012" name="J. Bacteriol.">
        <title>Genome Sequence of the Halotolerant Bacterium Imtechella halotolerans K1T.</title>
        <authorList>
            <person name="Kumar S."/>
            <person name="Vikram S."/>
            <person name="Subramanian S."/>
            <person name="Raghava G.P."/>
            <person name="Pinnaka A.K."/>
        </authorList>
    </citation>
    <scope>NUCLEOTIDE SEQUENCE [LARGE SCALE GENOMIC DNA]</scope>
    <source>
        <strain evidence="2 3">K1</strain>
    </source>
</reference>
<dbReference type="Pfam" id="PF04402">
    <property type="entry name" value="SIMPL"/>
    <property type="match status" value="1"/>
</dbReference>
<dbReference type="eggNOG" id="COG2968">
    <property type="taxonomic scope" value="Bacteria"/>
</dbReference>
<feature type="signal peptide" evidence="1">
    <location>
        <begin position="1"/>
        <end position="17"/>
    </location>
</feature>
<dbReference type="AlphaFoldDB" id="I0W6Z0"/>
<organism evidence="2 3">
    <name type="scientific">Imtechella halotolerans K1</name>
    <dbReference type="NCBI Taxonomy" id="946077"/>
    <lineage>
        <taxon>Bacteria</taxon>
        <taxon>Pseudomonadati</taxon>
        <taxon>Bacteroidota</taxon>
        <taxon>Flavobacteriia</taxon>
        <taxon>Flavobacteriales</taxon>
        <taxon>Flavobacteriaceae</taxon>
        <taxon>Imtechella</taxon>
    </lineage>
</organism>
<evidence type="ECO:0000256" key="1">
    <source>
        <dbReference type="SAM" id="SignalP"/>
    </source>
</evidence>
<name>I0W6Z0_9FLAO</name>
<dbReference type="Gene3D" id="3.30.70.2970">
    <property type="entry name" value="Protein of unknown function (DUF541), domain 2"/>
    <property type="match status" value="1"/>
</dbReference>
<dbReference type="OrthoDB" id="6021921at2"/>
<protein>
    <recommendedName>
        <fullName evidence="4">DUF541 domain-containing protein</fullName>
    </recommendedName>
</protein>